<keyword evidence="2" id="KW-0472">Membrane</keyword>
<gene>
    <name evidence="4" type="ORF">SBA1_550033</name>
</gene>
<dbReference type="Pfam" id="PF01551">
    <property type="entry name" value="Peptidase_M23"/>
    <property type="match status" value="1"/>
</dbReference>
<dbReference type="InterPro" id="IPR016047">
    <property type="entry name" value="M23ase_b-sheet_dom"/>
</dbReference>
<dbReference type="CDD" id="cd12797">
    <property type="entry name" value="M23_peptidase"/>
    <property type="match status" value="1"/>
</dbReference>
<name>A0A2U3KYF1_9BACT</name>
<sequence>MQKRFYILFVARGDDGQLRKISIPVHYLYVFVVGVAIGFLSLTGIASSYTRMLLKVSRYNQLRTEKDQLKNNYSRLEQAAKERDVQVASLGSLAGEVSALYGLKQQPTLVTATTEQIQDADVTSSLDQLHALRTSALSGATMVGLTMGLTRNATTADWFRANAAPNLWPVEGQVTGSFGERIDPFNGEGAFHSGVDIGSSYGHPIIAPADGVVTFTDQLGGYGKAIMIDHGNGISTRYGHLSGFAVTAGQAVHRGDVIGYVGASGRSTGPHLHYEVRINDTPVNPYKYLRMTLAHAGGFAAGS</sequence>
<proteinExistence type="predicted"/>
<protein>
    <submittedName>
        <fullName evidence="4">Peptidase M23B</fullName>
    </submittedName>
</protein>
<dbReference type="GO" id="GO:0004222">
    <property type="term" value="F:metalloendopeptidase activity"/>
    <property type="evidence" value="ECO:0007669"/>
    <property type="project" value="TreeGrafter"/>
</dbReference>
<feature type="coiled-coil region" evidence="1">
    <location>
        <begin position="59"/>
        <end position="86"/>
    </location>
</feature>
<organism evidence="4 5">
    <name type="scientific">Candidatus Sulfotelmatobacter kueseliae</name>
    <dbReference type="NCBI Taxonomy" id="2042962"/>
    <lineage>
        <taxon>Bacteria</taxon>
        <taxon>Pseudomonadati</taxon>
        <taxon>Acidobacteriota</taxon>
        <taxon>Terriglobia</taxon>
        <taxon>Terriglobales</taxon>
        <taxon>Candidatus Korobacteraceae</taxon>
        <taxon>Candidatus Sulfotelmatobacter</taxon>
    </lineage>
</organism>
<dbReference type="Proteomes" id="UP000238701">
    <property type="component" value="Unassembled WGS sequence"/>
</dbReference>
<keyword evidence="2" id="KW-0812">Transmembrane</keyword>
<dbReference type="EMBL" id="OMOD01000150">
    <property type="protein sequence ID" value="SPF44668.1"/>
    <property type="molecule type" value="Genomic_DNA"/>
</dbReference>
<dbReference type="FunFam" id="2.70.70.10:FF:000006">
    <property type="entry name" value="M23 family peptidase"/>
    <property type="match status" value="1"/>
</dbReference>
<keyword evidence="2" id="KW-1133">Transmembrane helix</keyword>
<dbReference type="InterPro" id="IPR050570">
    <property type="entry name" value="Cell_wall_metabolism_enzyme"/>
</dbReference>
<dbReference type="PANTHER" id="PTHR21666">
    <property type="entry name" value="PEPTIDASE-RELATED"/>
    <property type="match status" value="1"/>
</dbReference>
<evidence type="ECO:0000256" key="2">
    <source>
        <dbReference type="SAM" id="Phobius"/>
    </source>
</evidence>
<dbReference type="PANTHER" id="PTHR21666:SF270">
    <property type="entry name" value="MUREIN HYDROLASE ACTIVATOR ENVC"/>
    <property type="match status" value="1"/>
</dbReference>
<evidence type="ECO:0000313" key="4">
    <source>
        <dbReference type="EMBL" id="SPF44668.1"/>
    </source>
</evidence>
<dbReference type="InterPro" id="IPR011055">
    <property type="entry name" value="Dup_hybrid_motif"/>
</dbReference>
<dbReference type="OrthoDB" id="9809488at2"/>
<keyword evidence="1" id="KW-0175">Coiled coil</keyword>
<feature type="domain" description="M23ase beta-sheet core" evidence="3">
    <location>
        <begin position="191"/>
        <end position="285"/>
    </location>
</feature>
<evidence type="ECO:0000256" key="1">
    <source>
        <dbReference type="SAM" id="Coils"/>
    </source>
</evidence>
<accession>A0A2U3KYF1</accession>
<dbReference type="SUPFAM" id="SSF51261">
    <property type="entry name" value="Duplicated hybrid motif"/>
    <property type="match status" value="1"/>
</dbReference>
<evidence type="ECO:0000259" key="3">
    <source>
        <dbReference type="Pfam" id="PF01551"/>
    </source>
</evidence>
<dbReference type="Gene3D" id="2.70.70.10">
    <property type="entry name" value="Glucose Permease (Domain IIA)"/>
    <property type="match status" value="1"/>
</dbReference>
<reference evidence="5" key="1">
    <citation type="submission" date="2018-02" db="EMBL/GenBank/DDBJ databases">
        <authorList>
            <person name="Hausmann B."/>
        </authorList>
    </citation>
    <scope>NUCLEOTIDE SEQUENCE [LARGE SCALE GENOMIC DNA]</scope>
    <source>
        <strain evidence="5">Peat soil MAG SbA1</strain>
    </source>
</reference>
<feature type="transmembrane region" description="Helical" evidence="2">
    <location>
        <begin position="27"/>
        <end position="49"/>
    </location>
</feature>
<dbReference type="AlphaFoldDB" id="A0A2U3KYF1"/>
<evidence type="ECO:0000313" key="5">
    <source>
        <dbReference type="Proteomes" id="UP000238701"/>
    </source>
</evidence>